<organism evidence="1 2">
    <name type="scientific">Allacma fusca</name>
    <dbReference type="NCBI Taxonomy" id="39272"/>
    <lineage>
        <taxon>Eukaryota</taxon>
        <taxon>Metazoa</taxon>
        <taxon>Ecdysozoa</taxon>
        <taxon>Arthropoda</taxon>
        <taxon>Hexapoda</taxon>
        <taxon>Collembola</taxon>
        <taxon>Symphypleona</taxon>
        <taxon>Sminthuridae</taxon>
        <taxon>Allacma</taxon>
    </lineage>
</organism>
<gene>
    <name evidence="1" type="ORF">AFUS01_LOCUS9700</name>
</gene>
<keyword evidence="2" id="KW-1185">Reference proteome</keyword>
<dbReference type="InterPro" id="IPR010562">
    <property type="entry name" value="Haemolymph_juvenile_hormone-bd"/>
</dbReference>
<dbReference type="PANTHER" id="PTHR11008">
    <property type="entry name" value="PROTEIN TAKEOUT-LIKE PROTEIN"/>
    <property type="match status" value="1"/>
</dbReference>
<accession>A0A8J2NTD7</accession>
<evidence type="ECO:0000313" key="1">
    <source>
        <dbReference type="EMBL" id="CAG7720423.1"/>
    </source>
</evidence>
<protein>
    <submittedName>
        <fullName evidence="1">Uncharacterized protein</fullName>
    </submittedName>
</protein>
<dbReference type="SMART" id="SM00700">
    <property type="entry name" value="JHBP"/>
    <property type="match status" value="1"/>
</dbReference>
<reference evidence="1" key="1">
    <citation type="submission" date="2021-06" db="EMBL/GenBank/DDBJ databases">
        <authorList>
            <person name="Hodson N. C."/>
            <person name="Mongue J. A."/>
            <person name="Jaron S. K."/>
        </authorList>
    </citation>
    <scope>NUCLEOTIDE SEQUENCE</scope>
</reference>
<dbReference type="AlphaFoldDB" id="A0A8J2NTD7"/>
<dbReference type="EMBL" id="CAJVCH010070467">
    <property type="protein sequence ID" value="CAG7720423.1"/>
    <property type="molecule type" value="Genomic_DNA"/>
</dbReference>
<name>A0A8J2NTD7_9HEXA</name>
<comment type="caution">
    <text evidence="1">The sequence shown here is derived from an EMBL/GenBank/DDBJ whole genome shotgun (WGS) entry which is preliminary data.</text>
</comment>
<feature type="non-terminal residue" evidence="1">
    <location>
        <position position="1"/>
    </location>
</feature>
<dbReference type="PANTHER" id="PTHR11008:SF9">
    <property type="entry name" value="PROTEIN TAKEOUT-LIKE PROTEIN"/>
    <property type="match status" value="1"/>
</dbReference>
<dbReference type="OrthoDB" id="8186595at2759"/>
<dbReference type="Pfam" id="PF06585">
    <property type="entry name" value="JHBP"/>
    <property type="match status" value="1"/>
</dbReference>
<dbReference type="Proteomes" id="UP000708208">
    <property type="component" value="Unassembled WGS sequence"/>
</dbReference>
<proteinExistence type="predicted"/>
<evidence type="ECO:0000313" key="2">
    <source>
        <dbReference type="Proteomes" id="UP000708208"/>
    </source>
</evidence>
<sequence>YGILLRNKLIWRTYKALVGAGFATSLSFAGQDAKPRESNNLGELIAQLIKNFTGSLGDPWEVISELSIPIEITERVYLNGTLNISDVQIAGLTTLDITDAKAALLPLGGSFKTKLPELVVSGNYAMDALLTSLFPLPLHGAGPFSLRISETALNTDIKLKLKTNLHLEVSELAYELDIYEFWIRLEGLFSDVDPGGELNEAVNIVLNSYLTILFNMFESSLHDDVNTLLVYVANTVLANMTLADLIDLIGGGGSPKVPVTPFQLYKPEI</sequence>